<dbReference type="Gene3D" id="3.40.50.2000">
    <property type="entry name" value="Glycogen Phosphorylase B"/>
    <property type="match status" value="1"/>
</dbReference>
<reference evidence="4 5" key="1">
    <citation type="submission" date="2018-02" db="EMBL/GenBank/DDBJ databases">
        <title>Draft genome of wild Prunus yedoensis var. nudiflora.</title>
        <authorList>
            <person name="Baek S."/>
            <person name="Kim J.-H."/>
            <person name="Choi K."/>
            <person name="Kim G.-B."/>
            <person name="Cho A."/>
            <person name="Jang H."/>
            <person name="Shin C.-H."/>
            <person name="Yu H.-J."/>
            <person name="Mun J.-H."/>
        </authorList>
    </citation>
    <scope>NUCLEOTIDE SEQUENCE [LARGE SCALE GENOMIC DNA]</scope>
    <source>
        <strain evidence="5">cv. Jeju island</strain>
        <tissue evidence="4">Leaf</tissue>
    </source>
</reference>
<dbReference type="SUPFAM" id="SSF53756">
    <property type="entry name" value="UDP-Glycosyltransferase/glycogen phosphorylase"/>
    <property type="match status" value="1"/>
</dbReference>
<dbReference type="STRING" id="2094558.A0A314ZBL0"/>
<keyword evidence="2 3" id="KW-0808">Transferase</keyword>
<proteinExistence type="inferred from homology"/>
<evidence type="ECO:0000256" key="2">
    <source>
        <dbReference type="ARBA" id="ARBA00022679"/>
    </source>
</evidence>
<dbReference type="Proteomes" id="UP000250321">
    <property type="component" value="Unassembled WGS sequence"/>
</dbReference>
<name>A0A314ZBL0_PRUYE</name>
<dbReference type="PANTHER" id="PTHR48045:SF26">
    <property type="entry name" value="UDP-GLYCOSYLTRANSFERASE 74E2-LIKE"/>
    <property type="match status" value="1"/>
</dbReference>
<dbReference type="InterPro" id="IPR002213">
    <property type="entry name" value="UDP_glucos_trans"/>
</dbReference>
<comment type="similarity">
    <text evidence="1 3">Belongs to the UDP-glycosyltransferase family.</text>
</comment>
<dbReference type="GO" id="GO:0008194">
    <property type="term" value="F:UDP-glycosyltransferase activity"/>
    <property type="evidence" value="ECO:0007669"/>
    <property type="project" value="InterPro"/>
</dbReference>
<dbReference type="PROSITE" id="PS00375">
    <property type="entry name" value="UDPGT"/>
    <property type="match status" value="1"/>
</dbReference>
<dbReference type="PANTHER" id="PTHR48045">
    <property type="entry name" value="UDP-GLYCOSYLTRANSFERASE 72B1"/>
    <property type="match status" value="1"/>
</dbReference>
<evidence type="ECO:0000256" key="1">
    <source>
        <dbReference type="ARBA" id="ARBA00009995"/>
    </source>
</evidence>
<sequence>MVVNWCSQEKVLMHKAVACFMTHGGWSSTLETVASGVPVVVYPEWTDQPTNAKLLADVFRVGVRIRLEKMGLLAQKKWEGALKRLWMGQGLKK</sequence>
<dbReference type="EMBL" id="PJQY01000175">
    <property type="protein sequence ID" value="PQQ16719.1"/>
    <property type="molecule type" value="Genomic_DNA"/>
</dbReference>
<organism evidence="4 5">
    <name type="scientific">Prunus yedoensis var. nudiflora</name>
    <dbReference type="NCBI Taxonomy" id="2094558"/>
    <lineage>
        <taxon>Eukaryota</taxon>
        <taxon>Viridiplantae</taxon>
        <taxon>Streptophyta</taxon>
        <taxon>Embryophyta</taxon>
        <taxon>Tracheophyta</taxon>
        <taxon>Spermatophyta</taxon>
        <taxon>Magnoliopsida</taxon>
        <taxon>eudicotyledons</taxon>
        <taxon>Gunneridae</taxon>
        <taxon>Pentapetalae</taxon>
        <taxon>rosids</taxon>
        <taxon>fabids</taxon>
        <taxon>Rosales</taxon>
        <taxon>Rosaceae</taxon>
        <taxon>Amygdaloideae</taxon>
        <taxon>Amygdaleae</taxon>
        <taxon>Prunus</taxon>
    </lineage>
</organism>
<comment type="caution">
    <text evidence="4">The sequence shown here is derived from an EMBL/GenBank/DDBJ whole genome shotgun (WGS) entry which is preliminary data.</text>
</comment>
<evidence type="ECO:0000313" key="4">
    <source>
        <dbReference type="EMBL" id="PQQ16719.1"/>
    </source>
</evidence>
<gene>
    <name evidence="4" type="ORF">Pyn_34773</name>
</gene>
<dbReference type="OrthoDB" id="5835829at2759"/>
<keyword evidence="3" id="KW-0328">Glycosyltransferase</keyword>
<keyword evidence="5" id="KW-1185">Reference proteome</keyword>
<dbReference type="InterPro" id="IPR035595">
    <property type="entry name" value="UDP_glycos_trans_CS"/>
</dbReference>
<protein>
    <submittedName>
        <fullName evidence="4">UDP-glycosyltransferase 84B2</fullName>
    </submittedName>
</protein>
<evidence type="ECO:0000256" key="3">
    <source>
        <dbReference type="RuleBase" id="RU003718"/>
    </source>
</evidence>
<dbReference type="Pfam" id="PF00201">
    <property type="entry name" value="UDPGT"/>
    <property type="match status" value="1"/>
</dbReference>
<accession>A0A314ZBL0</accession>
<dbReference type="AlphaFoldDB" id="A0A314ZBL0"/>
<evidence type="ECO:0000313" key="5">
    <source>
        <dbReference type="Proteomes" id="UP000250321"/>
    </source>
</evidence>